<dbReference type="EMBL" id="BORP01000001">
    <property type="protein sequence ID" value="GIO26465.1"/>
    <property type="molecule type" value="Genomic_DNA"/>
</dbReference>
<keyword evidence="2" id="KW-1003">Cell membrane</keyword>
<keyword evidence="4 6" id="KW-0807">Transducer</keyword>
<dbReference type="PROSITE" id="PS50111">
    <property type="entry name" value="CHEMOTAXIS_TRANSDUC_2"/>
    <property type="match status" value="1"/>
</dbReference>
<evidence type="ECO:0000256" key="7">
    <source>
        <dbReference type="SAM" id="Phobius"/>
    </source>
</evidence>
<evidence type="ECO:0000256" key="5">
    <source>
        <dbReference type="ARBA" id="ARBA00029447"/>
    </source>
</evidence>
<evidence type="ECO:0000256" key="2">
    <source>
        <dbReference type="ARBA" id="ARBA00022475"/>
    </source>
</evidence>
<accession>A0A919X977</accession>
<evidence type="ECO:0000256" key="3">
    <source>
        <dbReference type="ARBA" id="ARBA00023136"/>
    </source>
</evidence>
<evidence type="ECO:0000259" key="8">
    <source>
        <dbReference type="PROSITE" id="PS50111"/>
    </source>
</evidence>
<sequence length="564" mass="61900">MKNLFNFKSVRTKVLFGFLAVIVLVLLLALFILTNINKAVENTKEMINKQVPLLIADEEISFNMVNRAGLVRSYFLYDDYHARDLFEEQIEESINLEDTIMELSDSKDIKALIDKKVEWGTLINEAFSEYDSGNKEAALRIMQDQVNPLESEIINGFKDSAKLREELIIEQGQEVIKNGTLSTVTSFIVSILVIILGVIIAIITSKTITTPIKKVMIKMKQMASGDLHQDALVTSTRDEIGQLVVATNEMHENMRAMLNQINVVSDMVSSQSIELTQSANEVREGAEQIASTMDELASGTENQANSAGDLSAVMNSFSVRVQEANEKSKHIEKDSKEILQLTDEGSSLMKSSTKQMYKIDQIVHDAVKKVEGLDTHTQNISNLVSVIKAIADQTNLLALNAAIEAARAGEHGKGFAVVADEVRKLAEQVSLSVSDITQIVTNIQVESTIVTESLQEGYKEVQVGTVNIGATDETFTKINQAVSSMAKGISTITNNLTTIAANSQEMNGSIQEIAAISEEAAAGVEQTTASAQQVRSSMEEVAVSSEQLAEQSEELNQLIRKFRL</sequence>
<dbReference type="PANTHER" id="PTHR32089:SF112">
    <property type="entry name" value="LYSOZYME-LIKE PROTEIN-RELATED"/>
    <property type="match status" value="1"/>
</dbReference>
<dbReference type="SUPFAM" id="SSF58104">
    <property type="entry name" value="Methyl-accepting chemotaxis protein (MCP) signaling domain"/>
    <property type="match status" value="1"/>
</dbReference>
<proteinExistence type="inferred from homology"/>
<name>A0A919X977_9BACI</name>
<evidence type="ECO:0000256" key="4">
    <source>
        <dbReference type="ARBA" id="ARBA00023224"/>
    </source>
</evidence>
<gene>
    <name evidence="10" type="primary">yvaQ_2</name>
    <name evidence="10" type="ORF">J43TS3_10760</name>
</gene>
<dbReference type="GO" id="GO:0007165">
    <property type="term" value="P:signal transduction"/>
    <property type="evidence" value="ECO:0007669"/>
    <property type="project" value="UniProtKB-KW"/>
</dbReference>
<keyword evidence="3 7" id="KW-0472">Membrane</keyword>
<dbReference type="InterPro" id="IPR024478">
    <property type="entry name" value="HlyB_4HB_MCP"/>
</dbReference>
<organism evidence="10 11">
    <name type="scientific">Ornithinibacillus bavariensis</name>
    <dbReference type="NCBI Taxonomy" id="545502"/>
    <lineage>
        <taxon>Bacteria</taxon>
        <taxon>Bacillati</taxon>
        <taxon>Bacillota</taxon>
        <taxon>Bacilli</taxon>
        <taxon>Bacillales</taxon>
        <taxon>Bacillaceae</taxon>
        <taxon>Ornithinibacillus</taxon>
    </lineage>
</organism>
<keyword evidence="7" id="KW-1133">Transmembrane helix</keyword>
<dbReference type="RefSeq" id="WP_212919919.1">
    <property type="nucleotide sequence ID" value="NZ_BORP01000001.1"/>
</dbReference>
<dbReference type="AlphaFoldDB" id="A0A919X977"/>
<evidence type="ECO:0000259" key="9">
    <source>
        <dbReference type="PROSITE" id="PS50885"/>
    </source>
</evidence>
<dbReference type="PANTHER" id="PTHR32089">
    <property type="entry name" value="METHYL-ACCEPTING CHEMOTAXIS PROTEIN MCPB"/>
    <property type="match status" value="1"/>
</dbReference>
<dbReference type="Pfam" id="PF12729">
    <property type="entry name" value="4HB_MCP_1"/>
    <property type="match status" value="1"/>
</dbReference>
<reference evidence="10" key="1">
    <citation type="submission" date="2021-03" db="EMBL/GenBank/DDBJ databases">
        <title>Antimicrobial resistance genes in bacteria isolated from Japanese honey, and their potential for conferring macrolide and lincosamide resistance in the American foulbrood pathogen Paenibacillus larvae.</title>
        <authorList>
            <person name="Okamoto M."/>
            <person name="Kumagai M."/>
            <person name="Kanamori H."/>
            <person name="Takamatsu D."/>
        </authorList>
    </citation>
    <scope>NUCLEOTIDE SEQUENCE</scope>
    <source>
        <strain evidence="10">J43TS3</strain>
    </source>
</reference>
<evidence type="ECO:0000313" key="11">
    <source>
        <dbReference type="Proteomes" id="UP000676917"/>
    </source>
</evidence>
<protein>
    <submittedName>
        <fullName evidence="10">Sensory transducer protein YvaQ</fullName>
    </submittedName>
</protein>
<dbReference type="CDD" id="cd11386">
    <property type="entry name" value="MCP_signal"/>
    <property type="match status" value="1"/>
</dbReference>
<dbReference type="Proteomes" id="UP000676917">
    <property type="component" value="Unassembled WGS sequence"/>
</dbReference>
<dbReference type="Gene3D" id="1.10.287.950">
    <property type="entry name" value="Methyl-accepting chemotaxis protein"/>
    <property type="match status" value="1"/>
</dbReference>
<comment type="caution">
    <text evidence="10">The sequence shown here is derived from an EMBL/GenBank/DDBJ whole genome shotgun (WGS) entry which is preliminary data.</text>
</comment>
<dbReference type="InterPro" id="IPR004089">
    <property type="entry name" value="MCPsignal_dom"/>
</dbReference>
<feature type="domain" description="Methyl-accepting transducer" evidence="8">
    <location>
        <begin position="278"/>
        <end position="528"/>
    </location>
</feature>
<dbReference type="CDD" id="cd06225">
    <property type="entry name" value="HAMP"/>
    <property type="match status" value="1"/>
</dbReference>
<keyword evidence="11" id="KW-1185">Reference proteome</keyword>
<dbReference type="SMART" id="SM00304">
    <property type="entry name" value="HAMP"/>
    <property type="match status" value="2"/>
</dbReference>
<evidence type="ECO:0000313" key="10">
    <source>
        <dbReference type="EMBL" id="GIO26465.1"/>
    </source>
</evidence>
<dbReference type="InterPro" id="IPR003660">
    <property type="entry name" value="HAMP_dom"/>
</dbReference>
<feature type="transmembrane region" description="Helical" evidence="7">
    <location>
        <begin position="187"/>
        <end position="209"/>
    </location>
</feature>
<comment type="similarity">
    <text evidence="5">Belongs to the methyl-accepting chemotaxis (MCP) protein family.</text>
</comment>
<evidence type="ECO:0000256" key="1">
    <source>
        <dbReference type="ARBA" id="ARBA00004236"/>
    </source>
</evidence>
<evidence type="ECO:0000256" key="6">
    <source>
        <dbReference type="PROSITE-ProRule" id="PRU00284"/>
    </source>
</evidence>
<dbReference type="Gene3D" id="6.10.340.10">
    <property type="match status" value="1"/>
</dbReference>
<dbReference type="Pfam" id="PF00672">
    <property type="entry name" value="HAMP"/>
    <property type="match status" value="1"/>
</dbReference>
<feature type="domain" description="HAMP" evidence="9">
    <location>
        <begin position="206"/>
        <end position="259"/>
    </location>
</feature>
<dbReference type="Pfam" id="PF00015">
    <property type="entry name" value="MCPsignal"/>
    <property type="match status" value="1"/>
</dbReference>
<keyword evidence="7" id="KW-0812">Transmembrane</keyword>
<dbReference type="GO" id="GO:0005886">
    <property type="term" value="C:plasma membrane"/>
    <property type="evidence" value="ECO:0007669"/>
    <property type="project" value="UniProtKB-SubCell"/>
</dbReference>
<dbReference type="SMART" id="SM00283">
    <property type="entry name" value="MA"/>
    <property type="match status" value="1"/>
</dbReference>
<dbReference type="PROSITE" id="PS50885">
    <property type="entry name" value="HAMP"/>
    <property type="match status" value="1"/>
</dbReference>
<comment type="subcellular location">
    <subcellularLocation>
        <location evidence="1">Cell membrane</location>
    </subcellularLocation>
</comment>